<evidence type="ECO:0008006" key="4">
    <source>
        <dbReference type="Google" id="ProtNLM"/>
    </source>
</evidence>
<sequence length="99" mass="10871">MFFLGILFPFAPFFASQGFEVHSISIGSNLKVASINELCPMKQNAQTSIRSMLPFRLTLLSSSSRPCRGGRDRVSDGPVLLAPPPPFLLPSCQWLCGRD</sequence>
<name>A0AA39ZX42_9PEZI</name>
<reference evidence="2" key="1">
    <citation type="submission" date="2023-06" db="EMBL/GenBank/DDBJ databases">
        <title>Genome-scale phylogeny and comparative genomics of the fungal order Sordariales.</title>
        <authorList>
            <consortium name="Lawrence Berkeley National Laboratory"/>
            <person name="Hensen N."/>
            <person name="Bonometti L."/>
            <person name="Westerberg I."/>
            <person name="Brannstrom I.O."/>
            <person name="Guillou S."/>
            <person name="Cros-Aarteil S."/>
            <person name="Calhoun S."/>
            <person name="Haridas S."/>
            <person name="Kuo A."/>
            <person name="Mondo S."/>
            <person name="Pangilinan J."/>
            <person name="Riley R."/>
            <person name="Labutti K."/>
            <person name="Andreopoulos B."/>
            <person name="Lipzen A."/>
            <person name="Chen C."/>
            <person name="Yanf M."/>
            <person name="Daum C."/>
            <person name="Ng V."/>
            <person name="Clum A."/>
            <person name="Steindorff A."/>
            <person name="Ohm R."/>
            <person name="Martin F."/>
            <person name="Silar P."/>
            <person name="Natvig D."/>
            <person name="Lalanne C."/>
            <person name="Gautier V."/>
            <person name="Ament-Velasquez S.L."/>
            <person name="Kruys A."/>
            <person name="Hutchinson M.I."/>
            <person name="Powell A.J."/>
            <person name="Barry K."/>
            <person name="Miller A.N."/>
            <person name="Grigoriev I.V."/>
            <person name="Debuchy R."/>
            <person name="Gladieux P."/>
            <person name="Thoren M.H."/>
            <person name="Johannesson H."/>
        </authorList>
    </citation>
    <scope>NUCLEOTIDE SEQUENCE</scope>
    <source>
        <strain evidence="2">SMH4607-1</strain>
    </source>
</reference>
<evidence type="ECO:0000313" key="3">
    <source>
        <dbReference type="Proteomes" id="UP001172102"/>
    </source>
</evidence>
<evidence type="ECO:0000256" key="1">
    <source>
        <dbReference type="SAM" id="SignalP"/>
    </source>
</evidence>
<accession>A0AA39ZX42</accession>
<dbReference type="AlphaFoldDB" id="A0AA39ZX42"/>
<gene>
    <name evidence="2" type="ORF">B0H67DRAFT_593436</name>
</gene>
<dbReference type="Proteomes" id="UP001172102">
    <property type="component" value="Unassembled WGS sequence"/>
</dbReference>
<protein>
    <recommendedName>
        <fullName evidence="4">Secreted protein</fullName>
    </recommendedName>
</protein>
<proteinExistence type="predicted"/>
<comment type="caution">
    <text evidence="2">The sequence shown here is derived from an EMBL/GenBank/DDBJ whole genome shotgun (WGS) entry which is preliminary data.</text>
</comment>
<feature type="signal peptide" evidence="1">
    <location>
        <begin position="1"/>
        <end position="18"/>
    </location>
</feature>
<organism evidence="2 3">
    <name type="scientific">Lasiosphaeris hirsuta</name>
    <dbReference type="NCBI Taxonomy" id="260670"/>
    <lineage>
        <taxon>Eukaryota</taxon>
        <taxon>Fungi</taxon>
        <taxon>Dikarya</taxon>
        <taxon>Ascomycota</taxon>
        <taxon>Pezizomycotina</taxon>
        <taxon>Sordariomycetes</taxon>
        <taxon>Sordariomycetidae</taxon>
        <taxon>Sordariales</taxon>
        <taxon>Lasiosphaeriaceae</taxon>
        <taxon>Lasiosphaeris</taxon>
    </lineage>
</organism>
<evidence type="ECO:0000313" key="2">
    <source>
        <dbReference type="EMBL" id="KAK0705190.1"/>
    </source>
</evidence>
<feature type="chain" id="PRO_5041365976" description="Secreted protein" evidence="1">
    <location>
        <begin position="19"/>
        <end position="99"/>
    </location>
</feature>
<dbReference type="EMBL" id="JAUKUA010000007">
    <property type="protein sequence ID" value="KAK0705190.1"/>
    <property type="molecule type" value="Genomic_DNA"/>
</dbReference>
<keyword evidence="1" id="KW-0732">Signal</keyword>
<keyword evidence="3" id="KW-1185">Reference proteome</keyword>